<evidence type="ECO:0000256" key="4">
    <source>
        <dbReference type="ARBA" id="ARBA00012483"/>
    </source>
</evidence>
<keyword evidence="9 11" id="KW-0472">Membrane</keyword>
<dbReference type="EMBL" id="BFEA01000159">
    <property type="protein sequence ID" value="GBG72134.1"/>
    <property type="molecule type" value="Genomic_DNA"/>
</dbReference>
<sequence length="569" mass="62350">MMDLKAGTGSVLLAWVILSVVFGIAVGEGTGVKDESSGSHTSGAETIVWKRCRQNFTMNPDVVKACSSILNNSPASIGSTRKRNVGSCPSIHDFGTGRWSSESQSQQGVESKLIPGNGGQALLEIDDVTADPVRPSILAYRMKIVMSDSKRFSMSNFSFLPADVVGISAEGLFSMQTGEFCMAASVDKPWTDVADEQGSEPGGNDSANDGTVSDRPADQPDDDRKVTLSLKIEHAGLGSNHNMSHIYGDIKSVYSEGDSRSFEPVYVDFKVMPSFEEIFMLNVAGWVQSSLLVLELLCIIWQLFYMHMRPDRAPWMSIFMVLLIVVVGVYRMAGSLYEGTVPWRDFLAGAWPECTSGLYCQWSRCSGPHCAPFLVTTAISAFLALTVVSLNAVMLIVLWRSRLNLYHSALKSHPLPIEKPVLFLCVPFYVVGVVLSALYGHIASFLILVKLHFLIPQAVSNALWDSTERALHPIYSVGVTFALAAEMVFTFYRDLNSLGEVSTATVVWLLGNPSVMLVFLILVHSQQSSWGGRWFIPHGWLPARREKSSLQEEEIALVENPGQRSDGGV</sequence>
<evidence type="ECO:0000256" key="12">
    <source>
        <dbReference type="SAM" id="SignalP"/>
    </source>
</evidence>
<comment type="pathway">
    <text evidence="3">Protein modification; protein ubiquitination.</text>
</comment>
<evidence type="ECO:0000256" key="9">
    <source>
        <dbReference type="ARBA" id="ARBA00023136"/>
    </source>
</evidence>
<keyword evidence="7" id="KW-0833">Ubl conjugation pathway</keyword>
<dbReference type="Pfam" id="PF11145">
    <property type="entry name" value="DUF2921"/>
    <property type="match status" value="1"/>
</dbReference>
<dbReference type="Proteomes" id="UP000265515">
    <property type="component" value="Unassembled WGS sequence"/>
</dbReference>
<keyword evidence="15" id="KW-1185">Reference proteome</keyword>
<evidence type="ECO:0000256" key="7">
    <source>
        <dbReference type="ARBA" id="ARBA00022786"/>
    </source>
</evidence>
<feature type="transmembrane region" description="Helical" evidence="11">
    <location>
        <begin position="313"/>
        <end position="333"/>
    </location>
</feature>
<dbReference type="PANTHER" id="PTHR33389">
    <property type="entry name" value="FAMILY PROTEIN, PUTATIVE (DUF2921)-RELATED"/>
    <property type="match status" value="1"/>
</dbReference>
<feature type="transmembrane region" description="Helical" evidence="11">
    <location>
        <begin position="471"/>
        <end position="492"/>
    </location>
</feature>
<feature type="chain" id="PRO_5017382848" description="RING-type E3 ubiquitin transferase" evidence="12">
    <location>
        <begin position="28"/>
        <end position="569"/>
    </location>
</feature>
<accession>A0A388KPZ8</accession>
<dbReference type="GO" id="GO:0061630">
    <property type="term" value="F:ubiquitin protein ligase activity"/>
    <property type="evidence" value="ECO:0007669"/>
    <property type="project" value="UniProtKB-EC"/>
</dbReference>
<dbReference type="PANTHER" id="PTHR33389:SF18">
    <property type="entry name" value="OS01G0677900 PROTEIN"/>
    <property type="match status" value="1"/>
</dbReference>
<evidence type="ECO:0000313" key="15">
    <source>
        <dbReference type="Proteomes" id="UP000265515"/>
    </source>
</evidence>
<feature type="signal peptide" evidence="12">
    <location>
        <begin position="1"/>
        <end position="27"/>
    </location>
</feature>
<proteinExistence type="predicted"/>
<gene>
    <name evidence="14" type="ORF">CBR_g11067</name>
</gene>
<keyword evidence="8 11" id="KW-1133">Transmembrane helix</keyword>
<evidence type="ECO:0000256" key="6">
    <source>
        <dbReference type="ARBA" id="ARBA00022692"/>
    </source>
</evidence>
<evidence type="ECO:0000256" key="2">
    <source>
        <dbReference type="ARBA" id="ARBA00004127"/>
    </source>
</evidence>
<evidence type="ECO:0000256" key="8">
    <source>
        <dbReference type="ARBA" id="ARBA00022989"/>
    </source>
</evidence>
<keyword evidence="12" id="KW-0732">Signal</keyword>
<dbReference type="GO" id="GO:0012505">
    <property type="term" value="C:endomembrane system"/>
    <property type="evidence" value="ECO:0007669"/>
    <property type="project" value="UniProtKB-SubCell"/>
</dbReference>
<reference evidence="14 15" key="1">
    <citation type="journal article" date="2018" name="Cell">
        <title>The Chara Genome: Secondary Complexity and Implications for Plant Terrestrialization.</title>
        <authorList>
            <person name="Nishiyama T."/>
            <person name="Sakayama H."/>
            <person name="Vries J.D."/>
            <person name="Buschmann H."/>
            <person name="Saint-Marcoux D."/>
            <person name="Ullrich K.K."/>
            <person name="Haas F.B."/>
            <person name="Vanderstraeten L."/>
            <person name="Becker D."/>
            <person name="Lang D."/>
            <person name="Vosolsobe S."/>
            <person name="Rombauts S."/>
            <person name="Wilhelmsson P.K.I."/>
            <person name="Janitza P."/>
            <person name="Kern R."/>
            <person name="Heyl A."/>
            <person name="Rumpler F."/>
            <person name="Villalobos L.I.A.C."/>
            <person name="Clay J.M."/>
            <person name="Skokan R."/>
            <person name="Toyoda A."/>
            <person name="Suzuki Y."/>
            <person name="Kagoshima H."/>
            <person name="Schijlen E."/>
            <person name="Tajeshwar N."/>
            <person name="Catarino B."/>
            <person name="Hetherington A.J."/>
            <person name="Saltykova A."/>
            <person name="Bonnot C."/>
            <person name="Breuninger H."/>
            <person name="Symeonidi A."/>
            <person name="Radhakrishnan G.V."/>
            <person name="Van Nieuwerburgh F."/>
            <person name="Deforce D."/>
            <person name="Chang C."/>
            <person name="Karol K.G."/>
            <person name="Hedrich R."/>
            <person name="Ulvskov P."/>
            <person name="Glockner G."/>
            <person name="Delwiche C.F."/>
            <person name="Petrasek J."/>
            <person name="Van de Peer Y."/>
            <person name="Friml J."/>
            <person name="Beilby M."/>
            <person name="Dolan L."/>
            <person name="Kohara Y."/>
            <person name="Sugano S."/>
            <person name="Fujiyama A."/>
            <person name="Delaux P.-M."/>
            <person name="Quint M."/>
            <person name="TheiBen G."/>
            <person name="Hagemann M."/>
            <person name="Harholt J."/>
            <person name="Dunand C."/>
            <person name="Zachgo S."/>
            <person name="Langdale J."/>
            <person name="Maumus F."/>
            <person name="Straeten D.V.D."/>
            <person name="Gould S.B."/>
            <person name="Rensing S.A."/>
        </authorList>
    </citation>
    <scope>NUCLEOTIDE SEQUENCE [LARGE SCALE GENOMIC DNA]</scope>
    <source>
        <strain evidence="14 15">S276</strain>
    </source>
</reference>
<comment type="catalytic activity">
    <reaction evidence="1">
        <text>S-ubiquitinyl-[E2 ubiquitin-conjugating enzyme]-L-cysteine + [acceptor protein]-L-lysine = [E2 ubiquitin-conjugating enzyme]-L-cysteine + N(6)-ubiquitinyl-[acceptor protein]-L-lysine.</text>
        <dbReference type="EC" id="2.3.2.27"/>
    </reaction>
</comment>
<keyword evidence="6 11" id="KW-0812">Transmembrane</keyword>
<feature type="transmembrane region" description="Helical" evidence="11">
    <location>
        <begin position="279"/>
        <end position="301"/>
    </location>
</feature>
<evidence type="ECO:0000259" key="13">
    <source>
        <dbReference type="Pfam" id="PF11145"/>
    </source>
</evidence>
<feature type="transmembrane region" description="Helical" evidence="11">
    <location>
        <begin position="420"/>
        <end position="439"/>
    </location>
</feature>
<dbReference type="EC" id="2.3.2.27" evidence="4"/>
<evidence type="ECO:0000313" key="14">
    <source>
        <dbReference type="EMBL" id="GBG72134.1"/>
    </source>
</evidence>
<comment type="caution">
    <text evidence="14">The sequence shown here is derived from an EMBL/GenBank/DDBJ whole genome shotgun (WGS) entry which is preliminary data.</text>
</comment>
<protein>
    <recommendedName>
        <fullName evidence="4">RING-type E3 ubiquitin transferase</fullName>
        <ecNumber evidence="4">2.3.2.27</ecNumber>
    </recommendedName>
</protein>
<dbReference type="OMA" id="WDSTERA"/>
<evidence type="ECO:0000256" key="3">
    <source>
        <dbReference type="ARBA" id="ARBA00004906"/>
    </source>
</evidence>
<feature type="transmembrane region" description="Helical" evidence="11">
    <location>
        <begin position="504"/>
        <end position="523"/>
    </location>
</feature>
<dbReference type="InterPro" id="IPR021319">
    <property type="entry name" value="DUF2921"/>
</dbReference>
<keyword evidence="5" id="KW-0808">Transferase</keyword>
<dbReference type="Gramene" id="GBG72134">
    <property type="protein sequence ID" value="GBG72134"/>
    <property type="gene ID" value="CBR_g11067"/>
</dbReference>
<name>A0A388KPZ8_CHABU</name>
<evidence type="ECO:0000256" key="11">
    <source>
        <dbReference type="SAM" id="Phobius"/>
    </source>
</evidence>
<evidence type="ECO:0000256" key="5">
    <source>
        <dbReference type="ARBA" id="ARBA00022679"/>
    </source>
</evidence>
<feature type="domain" description="SWEET-like" evidence="13">
    <location>
        <begin position="291"/>
        <end position="538"/>
    </location>
</feature>
<dbReference type="AlphaFoldDB" id="A0A388KPZ8"/>
<evidence type="ECO:0000256" key="10">
    <source>
        <dbReference type="SAM" id="MobiDB-lite"/>
    </source>
</evidence>
<feature type="region of interest" description="Disordered" evidence="10">
    <location>
        <begin position="192"/>
        <end position="223"/>
    </location>
</feature>
<organism evidence="14 15">
    <name type="scientific">Chara braunii</name>
    <name type="common">Braun's stonewort</name>
    <dbReference type="NCBI Taxonomy" id="69332"/>
    <lineage>
        <taxon>Eukaryota</taxon>
        <taxon>Viridiplantae</taxon>
        <taxon>Streptophyta</taxon>
        <taxon>Charophyceae</taxon>
        <taxon>Charales</taxon>
        <taxon>Characeae</taxon>
        <taxon>Chara</taxon>
    </lineage>
</organism>
<feature type="transmembrane region" description="Helical" evidence="11">
    <location>
        <begin position="373"/>
        <end position="399"/>
    </location>
</feature>
<comment type="subcellular location">
    <subcellularLocation>
        <location evidence="2">Endomembrane system</location>
        <topology evidence="2">Multi-pass membrane protein</topology>
    </subcellularLocation>
</comment>
<evidence type="ECO:0000256" key="1">
    <source>
        <dbReference type="ARBA" id="ARBA00000900"/>
    </source>
</evidence>